<dbReference type="Proteomes" id="UP001166304">
    <property type="component" value="Unassembled WGS sequence"/>
</dbReference>
<gene>
    <name evidence="1" type="ORF">KTS37_01655</name>
</gene>
<accession>A0AA41FZ63</accession>
<dbReference type="PROSITE" id="PS51257">
    <property type="entry name" value="PROKAR_LIPOPROTEIN"/>
    <property type="match status" value="1"/>
</dbReference>
<organism evidence="1 2">
    <name type="scientific">Haloarcula salina</name>
    <dbReference type="NCBI Taxonomy" id="1429914"/>
    <lineage>
        <taxon>Archaea</taxon>
        <taxon>Methanobacteriati</taxon>
        <taxon>Methanobacteriota</taxon>
        <taxon>Stenosarchaea group</taxon>
        <taxon>Halobacteria</taxon>
        <taxon>Halobacteriales</taxon>
        <taxon>Haloarculaceae</taxon>
        <taxon>Haloarcula</taxon>
    </lineage>
</organism>
<evidence type="ECO:0000313" key="2">
    <source>
        <dbReference type="Proteomes" id="UP001166304"/>
    </source>
</evidence>
<sequence>MARTAAVVLALAIACAGCAGFVGEDVEPVTPAPVPTPGAAYPPGVTEDGVVAPALGSAHARTLAGQNYTVVHRQRVTDRNGTLLRRSNHTRWVARNATVYAGRFNQTSRAVRSRTARFDYWTNGSVVAVRYDERINRPQIVRWEVEGAGPVADLPDRRTIQGVAGAVDLSVAERRASGDVLLVGHRFVRPDRLVTPLFIDEPTNVSAQLRVGPDGTVEAMRLVFDAERGRESVRVTQDIRVRDIGSTTVPRPDWVANASQRSV</sequence>
<evidence type="ECO:0000313" key="1">
    <source>
        <dbReference type="EMBL" id="MBV0900481.1"/>
    </source>
</evidence>
<dbReference type="RefSeq" id="WP_162412223.1">
    <property type="nucleotide sequence ID" value="NZ_JAHQXE010000001.1"/>
</dbReference>
<dbReference type="AlphaFoldDB" id="A0AA41FZ63"/>
<name>A0AA41FZ63_9EURY</name>
<comment type="caution">
    <text evidence="1">The sequence shown here is derived from an EMBL/GenBank/DDBJ whole genome shotgun (WGS) entry which is preliminary data.</text>
</comment>
<reference evidence="1" key="1">
    <citation type="submission" date="2021-06" db="EMBL/GenBank/DDBJ databases">
        <title>New haloarchaea isolates fom saline soil.</title>
        <authorList>
            <person name="Duran-Viseras A."/>
            <person name="Sanchez-Porro C.S."/>
            <person name="Ventosa A."/>
        </authorList>
    </citation>
    <scope>NUCLEOTIDE SEQUENCE</scope>
    <source>
        <strain evidence="1">JCM 18369</strain>
    </source>
</reference>
<protein>
    <submittedName>
        <fullName evidence="1">Uncharacterized protein</fullName>
    </submittedName>
</protein>
<proteinExistence type="predicted"/>
<keyword evidence="2" id="KW-1185">Reference proteome</keyword>
<dbReference type="EMBL" id="JAHQXE010000001">
    <property type="protein sequence ID" value="MBV0900481.1"/>
    <property type="molecule type" value="Genomic_DNA"/>
</dbReference>